<dbReference type="AlphaFoldDB" id="A0A2H9U7R0"/>
<feature type="chain" id="PRO_5014122117" evidence="1">
    <location>
        <begin position="22"/>
        <end position="298"/>
    </location>
</feature>
<feature type="signal peptide" evidence="1">
    <location>
        <begin position="1"/>
        <end position="21"/>
    </location>
</feature>
<comment type="caution">
    <text evidence="2">The sequence shown here is derived from an EMBL/GenBank/DDBJ whole genome shotgun (WGS) entry which is preliminary data.</text>
</comment>
<evidence type="ECO:0000256" key="1">
    <source>
        <dbReference type="SAM" id="SignalP"/>
    </source>
</evidence>
<keyword evidence="1" id="KW-0732">Signal</keyword>
<evidence type="ECO:0000313" key="3">
    <source>
        <dbReference type="Proteomes" id="UP000235861"/>
    </source>
</evidence>
<keyword evidence="3" id="KW-1185">Reference proteome</keyword>
<protein>
    <submittedName>
        <fullName evidence="2">Uncharacterized protein</fullName>
    </submittedName>
</protein>
<proteinExistence type="predicted"/>
<evidence type="ECO:0000313" key="2">
    <source>
        <dbReference type="EMBL" id="PJG60083.1"/>
    </source>
</evidence>
<dbReference type="Proteomes" id="UP000235861">
    <property type="component" value="Unassembled WGS sequence"/>
</dbReference>
<accession>A0A2H9U7R0</accession>
<dbReference type="EMBL" id="PGGC01000035">
    <property type="protein sequence ID" value="PJG60083.1"/>
    <property type="molecule type" value="Genomic_DNA"/>
</dbReference>
<name>A0A2H9U7R0_9GAMM</name>
<gene>
    <name evidence="2" type="ORF">CUC53_03870</name>
</gene>
<reference evidence="2 3" key="1">
    <citation type="submission" date="2017-11" db="EMBL/GenBank/DDBJ databases">
        <title>Draft genome sequence of environmental isolate Aeromonas cavernicola sp. nov. MDC 2508.</title>
        <authorList>
            <person name="Colston S.M."/>
            <person name="Navarro A."/>
            <person name="Martinez-Murcia A.J."/>
            <person name="Graf J."/>
        </authorList>
    </citation>
    <scope>NUCLEOTIDE SEQUENCE [LARGE SCALE GENOMIC DNA]</scope>
    <source>
        <strain evidence="2 3">MDC 2508</strain>
    </source>
</reference>
<organism evidence="2 3">
    <name type="scientific">Aeromonas cavernicola</name>
    <dbReference type="NCBI Taxonomy" id="1006623"/>
    <lineage>
        <taxon>Bacteria</taxon>
        <taxon>Pseudomonadati</taxon>
        <taxon>Pseudomonadota</taxon>
        <taxon>Gammaproteobacteria</taxon>
        <taxon>Aeromonadales</taxon>
        <taxon>Aeromonadaceae</taxon>
        <taxon>Aeromonas</taxon>
    </lineage>
</organism>
<sequence>MNLKIKILCTVSLFFCFSSFAAEGTYFFKNIPARNNLNAQELEYRDIAFAEALLKHQLVIKDSTLIIPNFCINHIKPKYGSDKSFSDLSFFRQLKKFYGKHGEYDAVKADNMNVFYQEPSDNMEERNCPEVYSEFYQLGPDLIFKDNGFSVVYTSNKNLAAPVPPKKKSYIGNIVCTEDRKELVQYDLVDNCTFNGPLEAAYKEFYNVNKDSKGSGWGTLLPNIKTISEYAKKHKSNKFTINVPSDNKNAHGENEIIYEQPTAKQLNITSVMSGGQTYVYFNEESQDNVTMKIIYSAD</sequence>
<dbReference type="RefSeq" id="WP_100292928.1">
    <property type="nucleotide sequence ID" value="NZ_PGGC01000035.1"/>
</dbReference>